<proteinExistence type="predicted"/>
<dbReference type="Proteomes" id="UP000175829">
    <property type="component" value="Unassembled WGS sequence"/>
</dbReference>
<accession>A0A1E7KA35</accession>
<evidence type="ECO:0000256" key="1">
    <source>
        <dbReference type="SAM" id="Phobius"/>
    </source>
</evidence>
<keyword evidence="1" id="KW-1133">Transmembrane helix</keyword>
<name>A0A1E7KA35_9ACTN</name>
<dbReference type="AlphaFoldDB" id="A0A1E7KA35"/>
<dbReference type="RefSeq" id="WP_069993042.1">
    <property type="nucleotide sequence ID" value="NZ_LJGV01000022.1"/>
</dbReference>
<organism evidence="2 3">
    <name type="scientific">Streptomyces qinglanensis</name>
    <dbReference type="NCBI Taxonomy" id="943816"/>
    <lineage>
        <taxon>Bacteria</taxon>
        <taxon>Bacillati</taxon>
        <taxon>Actinomycetota</taxon>
        <taxon>Actinomycetes</taxon>
        <taxon>Kitasatosporales</taxon>
        <taxon>Streptomycetaceae</taxon>
        <taxon>Streptomyces</taxon>
    </lineage>
</organism>
<feature type="transmembrane region" description="Helical" evidence="1">
    <location>
        <begin position="48"/>
        <end position="67"/>
    </location>
</feature>
<protein>
    <submittedName>
        <fullName evidence="2">Uncharacterized protein</fullName>
    </submittedName>
</protein>
<evidence type="ECO:0000313" key="3">
    <source>
        <dbReference type="Proteomes" id="UP000175829"/>
    </source>
</evidence>
<keyword evidence="1" id="KW-0812">Transmembrane</keyword>
<feature type="transmembrane region" description="Helical" evidence="1">
    <location>
        <begin position="7"/>
        <end position="28"/>
    </location>
</feature>
<evidence type="ECO:0000313" key="2">
    <source>
        <dbReference type="EMBL" id="OEV00789.1"/>
    </source>
</evidence>
<sequence>MRRTPAWAVAATCVMAAVLLCVGAVAHLVDLVQHGLHPYDWAPTWLNLYWTSLAVLDPLAAVLLLGGRRRGADLTCAIMVTDVAANWYAVHGIRHSGILTEPGLQRLTAFALYAVVVTLFRRKHRSA</sequence>
<keyword evidence="1" id="KW-0472">Membrane</keyword>
<comment type="caution">
    <text evidence="2">The sequence shown here is derived from an EMBL/GenBank/DDBJ whole genome shotgun (WGS) entry which is preliminary data.</text>
</comment>
<reference evidence="2 3" key="1">
    <citation type="journal article" date="2016" name="Front. Microbiol.">
        <title>Comparative Genomics Analysis of Streptomyces Species Reveals Their Adaptation to the Marine Environment and Their Diversity at the Genomic Level.</title>
        <authorList>
            <person name="Tian X."/>
            <person name="Zhang Z."/>
            <person name="Yang T."/>
            <person name="Chen M."/>
            <person name="Li J."/>
            <person name="Chen F."/>
            <person name="Yang J."/>
            <person name="Li W."/>
            <person name="Zhang B."/>
            <person name="Zhang Z."/>
            <person name="Wu J."/>
            <person name="Zhang C."/>
            <person name="Long L."/>
            <person name="Xiao J."/>
        </authorList>
    </citation>
    <scope>NUCLEOTIDE SEQUENCE [LARGE SCALE GENOMIC DNA]</scope>
    <source>
        <strain evidence="2 3">SCSIO M10379</strain>
    </source>
</reference>
<dbReference type="EMBL" id="LJGV01000022">
    <property type="protein sequence ID" value="OEV00789.1"/>
    <property type="molecule type" value="Genomic_DNA"/>
</dbReference>
<gene>
    <name evidence="2" type="ORF">AN217_26660</name>
</gene>